<evidence type="ECO:0000256" key="2">
    <source>
        <dbReference type="SAM" id="SignalP"/>
    </source>
</evidence>
<dbReference type="Proteomes" id="UP001220324">
    <property type="component" value="Unassembled WGS sequence"/>
</dbReference>
<keyword evidence="2" id="KW-0732">Signal</keyword>
<dbReference type="EMBL" id="JAQIZZ010000002">
    <property type="protein sequence ID" value="KAJ5552957.1"/>
    <property type="molecule type" value="Genomic_DNA"/>
</dbReference>
<proteinExistence type="predicted"/>
<feature type="region of interest" description="Disordered" evidence="1">
    <location>
        <begin position="259"/>
        <end position="317"/>
    </location>
</feature>
<accession>A0AAD6GHU2</accession>
<reference evidence="3 4" key="1">
    <citation type="journal article" date="2023" name="IMA Fungus">
        <title>Comparative genomic study of the Penicillium genus elucidates a diverse pangenome and 15 lateral gene transfer events.</title>
        <authorList>
            <person name="Petersen C."/>
            <person name="Sorensen T."/>
            <person name="Nielsen M.R."/>
            <person name="Sondergaard T.E."/>
            <person name="Sorensen J.L."/>
            <person name="Fitzpatrick D.A."/>
            <person name="Frisvad J.C."/>
            <person name="Nielsen K.L."/>
        </authorList>
    </citation>
    <scope>NUCLEOTIDE SEQUENCE [LARGE SCALE GENOMIC DNA]</scope>
    <source>
        <strain evidence="3 4">IBT 35679</strain>
    </source>
</reference>
<feature type="chain" id="PRO_5042284058" evidence="2">
    <location>
        <begin position="27"/>
        <end position="317"/>
    </location>
</feature>
<evidence type="ECO:0000313" key="4">
    <source>
        <dbReference type="Proteomes" id="UP001220324"/>
    </source>
</evidence>
<feature type="signal peptide" evidence="2">
    <location>
        <begin position="1"/>
        <end position="26"/>
    </location>
</feature>
<feature type="compositionally biased region" description="Acidic residues" evidence="1">
    <location>
        <begin position="259"/>
        <end position="274"/>
    </location>
</feature>
<evidence type="ECO:0000313" key="3">
    <source>
        <dbReference type="EMBL" id="KAJ5552957.1"/>
    </source>
</evidence>
<gene>
    <name evidence="3" type="ORF">N7494_002335</name>
</gene>
<dbReference type="SUPFAM" id="SSF48371">
    <property type="entry name" value="ARM repeat"/>
    <property type="match status" value="1"/>
</dbReference>
<sequence length="317" mass="35162">MAPFSGDGVLWLCLGISLFFAVRGIATDLRQVVDLTEVKHVDREEKIISEGTEEALKLDTLLKLSSSTSHDLRAAALRIIAERSTKGETRDILLDDLSSKNKVRQGRALTALNFLVSNRALSRTSVCTRLRDLPAYTAIINCLCNFLDEHTEVTYPTTSPVLARTRPLGEKKALQILNILLPENIPAALEAGIVTRWLSKYPFPCALDEPSRRQDVVILLKTWWSDDTVMSSIFSNLTSHAEGIKQLRKYGLMGSMLEEENEQDDDDEDDDGDSDVWMVDGEDTAGSYRGSSSRRPQDGNAEGTSSSSKAKRSYGFK</sequence>
<comment type="caution">
    <text evidence="3">The sequence shown here is derived from an EMBL/GenBank/DDBJ whole genome shotgun (WGS) entry which is preliminary data.</text>
</comment>
<protein>
    <submittedName>
        <fullName evidence="3">Armadillo-like helical</fullName>
    </submittedName>
</protein>
<name>A0AAD6GHU2_9EURO</name>
<dbReference type="InterPro" id="IPR016024">
    <property type="entry name" value="ARM-type_fold"/>
</dbReference>
<keyword evidence="4" id="KW-1185">Reference proteome</keyword>
<dbReference type="AlphaFoldDB" id="A0AAD6GHU2"/>
<evidence type="ECO:0000256" key="1">
    <source>
        <dbReference type="SAM" id="MobiDB-lite"/>
    </source>
</evidence>
<organism evidence="3 4">
    <name type="scientific">Penicillium frequentans</name>
    <dbReference type="NCBI Taxonomy" id="3151616"/>
    <lineage>
        <taxon>Eukaryota</taxon>
        <taxon>Fungi</taxon>
        <taxon>Dikarya</taxon>
        <taxon>Ascomycota</taxon>
        <taxon>Pezizomycotina</taxon>
        <taxon>Eurotiomycetes</taxon>
        <taxon>Eurotiomycetidae</taxon>
        <taxon>Eurotiales</taxon>
        <taxon>Aspergillaceae</taxon>
        <taxon>Penicillium</taxon>
    </lineage>
</organism>